<keyword evidence="2" id="KW-1003">Cell membrane</keyword>
<evidence type="ECO:0000256" key="4">
    <source>
        <dbReference type="ARBA" id="ARBA00022989"/>
    </source>
</evidence>
<feature type="transmembrane region" description="Helical" evidence="6">
    <location>
        <begin position="591"/>
        <end position="609"/>
    </location>
</feature>
<comment type="subcellular location">
    <subcellularLocation>
        <location evidence="1">Cell membrane</location>
        <topology evidence="1">Multi-pass membrane protein</topology>
    </subcellularLocation>
</comment>
<feature type="transmembrane region" description="Helical" evidence="6">
    <location>
        <begin position="234"/>
        <end position="251"/>
    </location>
</feature>
<feature type="transmembrane region" description="Helical" evidence="6">
    <location>
        <begin position="322"/>
        <end position="348"/>
    </location>
</feature>
<evidence type="ECO:0000256" key="6">
    <source>
        <dbReference type="SAM" id="Phobius"/>
    </source>
</evidence>
<name>Q11HT6_CHESB</name>
<dbReference type="GO" id="GO:0005886">
    <property type="term" value="C:plasma membrane"/>
    <property type="evidence" value="ECO:0007669"/>
    <property type="project" value="UniProtKB-SubCell"/>
</dbReference>
<evidence type="ECO:0000256" key="3">
    <source>
        <dbReference type="ARBA" id="ARBA00022692"/>
    </source>
</evidence>
<dbReference type="PANTHER" id="PTHR30619">
    <property type="entry name" value="DNA INTERNALIZATION/COMPETENCE PROTEIN COMEC/REC2"/>
    <property type="match status" value="1"/>
</dbReference>
<keyword evidence="4 6" id="KW-1133">Transmembrane helix</keyword>
<protein>
    <submittedName>
        <fullName evidence="9">ComEC/Rec2-related protein</fullName>
    </submittedName>
</protein>
<dbReference type="OrthoDB" id="9790149at2"/>
<feature type="domain" description="DUF4131" evidence="8">
    <location>
        <begin position="102"/>
        <end position="235"/>
    </location>
</feature>
<proteinExistence type="predicted"/>
<dbReference type="AlphaFoldDB" id="Q11HT6"/>
<evidence type="ECO:0000256" key="5">
    <source>
        <dbReference type="ARBA" id="ARBA00023136"/>
    </source>
</evidence>
<dbReference type="InterPro" id="IPR004477">
    <property type="entry name" value="ComEC_N"/>
</dbReference>
<feature type="transmembrane region" description="Helical" evidence="6">
    <location>
        <begin position="469"/>
        <end position="496"/>
    </location>
</feature>
<gene>
    <name evidence="9" type="ordered locus">Meso_1644</name>
</gene>
<dbReference type="STRING" id="266779.Meso_1644"/>
<feature type="transmembrane region" description="Helical" evidence="6">
    <location>
        <begin position="567"/>
        <end position="584"/>
    </location>
</feature>
<feature type="transmembrane region" description="Helical" evidence="6">
    <location>
        <begin position="536"/>
        <end position="555"/>
    </location>
</feature>
<evidence type="ECO:0000259" key="7">
    <source>
        <dbReference type="Pfam" id="PF03772"/>
    </source>
</evidence>
<organism evidence="9">
    <name type="scientific">Chelativorans sp. (strain BNC1)</name>
    <dbReference type="NCBI Taxonomy" id="266779"/>
    <lineage>
        <taxon>Bacteria</taxon>
        <taxon>Pseudomonadati</taxon>
        <taxon>Pseudomonadota</taxon>
        <taxon>Alphaproteobacteria</taxon>
        <taxon>Hyphomicrobiales</taxon>
        <taxon>Phyllobacteriaceae</taxon>
        <taxon>Chelativorans</taxon>
    </lineage>
</organism>
<dbReference type="Pfam" id="PF03772">
    <property type="entry name" value="Competence"/>
    <property type="match status" value="1"/>
</dbReference>
<feature type="transmembrane region" description="Helical" evidence="6">
    <location>
        <begin position="360"/>
        <end position="382"/>
    </location>
</feature>
<dbReference type="NCBIfam" id="TIGR00360">
    <property type="entry name" value="ComEC_N-term"/>
    <property type="match status" value="1"/>
</dbReference>
<dbReference type="PANTHER" id="PTHR30619:SF1">
    <property type="entry name" value="RECOMBINATION PROTEIN 2"/>
    <property type="match status" value="1"/>
</dbReference>
<feature type="transmembrane region" description="Helical" evidence="6">
    <location>
        <begin position="508"/>
        <end position="529"/>
    </location>
</feature>
<accession>Q11HT6</accession>
<feature type="transmembrane region" description="Helical" evidence="6">
    <location>
        <begin position="389"/>
        <end position="418"/>
    </location>
</feature>
<feature type="transmembrane region" description="Helical" evidence="6">
    <location>
        <begin position="124"/>
        <end position="143"/>
    </location>
</feature>
<feature type="transmembrane region" description="Helical" evidence="6">
    <location>
        <begin position="100"/>
        <end position="117"/>
    </location>
</feature>
<evidence type="ECO:0000256" key="2">
    <source>
        <dbReference type="ARBA" id="ARBA00022475"/>
    </source>
</evidence>
<dbReference type="eggNOG" id="COG0658">
    <property type="taxonomic scope" value="Bacteria"/>
</dbReference>
<dbReference type="InterPro" id="IPR025405">
    <property type="entry name" value="DUF4131"/>
</dbReference>
<feature type="transmembrane region" description="Helical" evidence="6">
    <location>
        <begin position="75"/>
        <end position="94"/>
    </location>
</feature>
<feature type="transmembrane region" description="Helical" evidence="6">
    <location>
        <begin position="430"/>
        <end position="448"/>
    </location>
</feature>
<evidence type="ECO:0000313" key="9">
    <source>
        <dbReference type="EMBL" id="ABG63039.1"/>
    </source>
</evidence>
<dbReference type="HOGENOM" id="CLU_011826_0_0_5"/>
<dbReference type="EMBL" id="CP000390">
    <property type="protein sequence ID" value="ABG63039.1"/>
    <property type="molecule type" value="Genomic_DNA"/>
</dbReference>
<feature type="domain" description="ComEC/Rec2-related protein" evidence="7">
    <location>
        <begin position="298"/>
        <end position="584"/>
    </location>
</feature>
<dbReference type="Pfam" id="PF13567">
    <property type="entry name" value="DUF4131"/>
    <property type="match status" value="1"/>
</dbReference>
<sequence>MRGEPTAEAESERFYERAAGRDIPAASAIALDAHQDDGGREIDWARGPTIVSFRGFLNSLSAHISSELAREHSRGAAFLCLPVLMAAGVVTYFALPEEPAFPLLLLLSLLLIIVCWLSRTRPGLLICSGAALAFMLGAGAAKIETWRVQTAVLGSEVTTRVIGQVVSVEHQANGRARLILDVLGTERPQLRYAPERVRLTAREAPPELQPGDIVEGLARLMPPSGPVRPGSYDFSFVSYFTGTGALGFFMTGPERIEADRQVSTLAKIAHSIEGVRLALAERIRTHVGGAEGEVIVALITGYRPGIPEEVNEWLRRSGLAHILSISGLHMALVAATVMFILRAGAALFPGFSSRFPVKKYAATAALLFCTLYLFLSGTAVAAQRSYIMLAVMLAALIFDRAALTMRNVAIAALIIIILSPHEVVGPSFQMSFAATAALVAGYAVWSEWRRHRRTGHKGDYPLAYRAGRIAIGFTIGMAATSLIAGTASALFGVWHFQRVTPLALPANLAAAPFVSIIAMPAAVVAILAMPFGLDGIFFKAMGEAITAVIVIAKWFSDRSPVDAVGMIPLSAFFALTAALVILVVSTTRLRLIAVPLCVLGFALLVTRQLPDVLISEDARLVGVRGEHGILAVNRPRPNAFTTDDWMRALDTGTTLKPVSAADWVSGLAFSCADGLCMARHVSGALVAHAETESAAETVCLSASLIVIDDAAAQNPCGPSEAVVLTKRDLARSGSASIHFDREGMALRPEITFAIGEPWRPWHAHRAWSRASRGLRSNLKTTQLAPAKR</sequence>
<reference evidence="9" key="1">
    <citation type="submission" date="2006-06" db="EMBL/GenBank/DDBJ databases">
        <title>Complete sequence of chromosome of Chelativorans sp. BNC1.</title>
        <authorList>
            <consortium name="US DOE Joint Genome Institute"/>
            <person name="Copeland A."/>
            <person name="Lucas S."/>
            <person name="Lapidus A."/>
            <person name="Barry K."/>
            <person name="Detter J.C."/>
            <person name="Glavina del Rio T."/>
            <person name="Hammon N."/>
            <person name="Israni S."/>
            <person name="Dalin E."/>
            <person name="Tice H."/>
            <person name="Pitluck S."/>
            <person name="Chertkov O."/>
            <person name="Brettin T."/>
            <person name="Bruce D."/>
            <person name="Han C."/>
            <person name="Tapia R."/>
            <person name="Gilna P."/>
            <person name="Schmutz J."/>
            <person name="Larimer F."/>
            <person name="Land M."/>
            <person name="Hauser L."/>
            <person name="Kyrpides N."/>
            <person name="Mikhailova N."/>
            <person name="Richardson P."/>
        </authorList>
    </citation>
    <scope>NUCLEOTIDE SEQUENCE</scope>
    <source>
        <strain evidence="9">BNC1</strain>
    </source>
</reference>
<evidence type="ECO:0000259" key="8">
    <source>
        <dbReference type="Pfam" id="PF13567"/>
    </source>
</evidence>
<keyword evidence="3 6" id="KW-0812">Transmembrane</keyword>
<keyword evidence="5 6" id="KW-0472">Membrane</keyword>
<dbReference type="InterPro" id="IPR052159">
    <property type="entry name" value="Competence_DNA_uptake"/>
</dbReference>
<dbReference type="KEGG" id="mes:Meso_1644"/>
<evidence type="ECO:0000256" key="1">
    <source>
        <dbReference type="ARBA" id="ARBA00004651"/>
    </source>
</evidence>